<gene>
    <name evidence="18" type="ORF">FVW59_11365</name>
</gene>
<organism evidence="18 19">
    <name type="scientific">Parahaliea aestuarii</name>
    <dbReference type="NCBI Taxonomy" id="1852021"/>
    <lineage>
        <taxon>Bacteria</taxon>
        <taxon>Pseudomonadati</taxon>
        <taxon>Pseudomonadota</taxon>
        <taxon>Gammaproteobacteria</taxon>
        <taxon>Cellvibrionales</taxon>
        <taxon>Halieaceae</taxon>
        <taxon>Parahaliea</taxon>
    </lineage>
</organism>
<comment type="caution">
    <text evidence="18">The sequence shown here is derived from an EMBL/GenBank/DDBJ whole genome shotgun (WGS) entry which is preliminary data.</text>
</comment>
<comment type="catalytic activity">
    <reaction evidence="16">
        <text>cholesterol + NADPH + O2 + H(+) = 7-dehydrocholesterol + NADP(+) + 2 H2O</text>
        <dbReference type="Rhea" id="RHEA:45024"/>
        <dbReference type="ChEBI" id="CHEBI:15377"/>
        <dbReference type="ChEBI" id="CHEBI:15378"/>
        <dbReference type="ChEBI" id="CHEBI:15379"/>
        <dbReference type="ChEBI" id="CHEBI:16113"/>
        <dbReference type="ChEBI" id="CHEBI:17759"/>
        <dbReference type="ChEBI" id="CHEBI:57783"/>
        <dbReference type="ChEBI" id="CHEBI:58349"/>
        <dbReference type="EC" id="1.14.19.21"/>
    </reaction>
    <physiologicalReaction direction="left-to-right" evidence="16">
        <dbReference type="Rhea" id="RHEA:45025"/>
    </physiologicalReaction>
</comment>
<keyword evidence="6" id="KW-0479">Metal-binding</keyword>
<reference evidence="18 19" key="1">
    <citation type="submission" date="2019-08" db="EMBL/GenBank/DDBJ databases">
        <title>Parahaliea maris sp. nov., isolated from the surface seawater.</title>
        <authorList>
            <person name="Liu Y."/>
        </authorList>
    </citation>
    <scope>NUCLEOTIDE SEQUENCE [LARGE SCALE GENOMIC DNA]</scope>
    <source>
        <strain evidence="18 19">S2-26</strain>
    </source>
</reference>
<keyword evidence="7" id="KW-1133">Transmembrane helix</keyword>
<evidence type="ECO:0000256" key="16">
    <source>
        <dbReference type="ARBA" id="ARBA00049548"/>
    </source>
</evidence>
<sequence length="311" mass="35277">MSRFPFPVPHGWFHVGYAADLAPGDVRQVYYFGRDLVLWRDEQGGAHLQDLYCPHLGANLAVGGKVKGELLECPFHHWRFDGSGAVREIDYAKRLNDKACLKTYPLQAYYGVLMAWYHPDGEAPLWQLPEIPECVDSAWKGPISRPHRIATCLQEMAENTADSAHFLTIHKHPGEASYDEFTLEGPAMIMRSRQLFPSSRGPVEGTLNTDSLGFGWSVVRYSTLVDICMVTTNVPIDSETSEQHNHVWYHNPGDDPKVDRIAMAFVEEVNRQLGEDIPIWENKRYLADPRLCDGDGPIAKFRRWAGQFYTA</sequence>
<evidence type="ECO:0000256" key="3">
    <source>
        <dbReference type="ARBA" id="ARBA00004972"/>
    </source>
</evidence>
<dbReference type="GO" id="GO:0005737">
    <property type="term" value="C:cytoplasm"/>
    <property type="evidence" value="ECO:0007669"/>
    <property type="project" value="TreeGrafter"/>
</dbReference>
<protein>
    <recommendedName>
        <fullName evidence="14">cholesterol 7-desaturase</fullName>
        <ecNumber evidence="14">1.14.19.21</ecNumber>
    </recommendedName>
</protein>
<evidence type="ECO:0000256" key="10">
    <source>
        <dbReference type="ARBA" id="ARBA00023014"/>
    </source>
</evidence>
<evidence type="ECO:0000256" key="13">
    <source>
        <dbReference type="ARBA" id="ARBA00025729"/>
    </source>
</evidence>
<dbReference type="RefSeq" id="WP_148064440.1">
    <property type="nucleotide sequence ID" value="NZ_VRYZ01000004.1"/>
</dbReference>
<feature type="domain" description="Rieske" evidence="17">
    <location>
        <begin position="13"/>
        <end position="115"/>
    </location>
</feature>
<dbReference type="GO" id="GO:0170056">
    <property type="term" value="F:cholesterol 7-desaturase [NAD(P)H] activity"/>
    <property type="evidence" value="ECO:0007669"/>
    <property type="project" value="UniProtKB-EC"/>
</dbReference>
<evidence type="ECO:0000256" key="4">
    <source>
        <dbReference type="ARBA" id="ARBA00022692"/>
    </source>
</evidence>
<evidence type="ECO:0000256" key="5">
    <source>
        <dbReference type="ARBA" id="ARBA00022714"/>
    </source>
</evidence>
<keyword evidence="9" id="KW-0408">Iron</keyword>
<name>A0A5C8ZTB2_9GAMM</name>
<dbReference type="SUPFAM" id="SSF50022">
    <property type="entry name" value="ISP domain"/>
    <property type="match status" value="1"/>
</dbReference>
<evidence type="ECO:0000256" key="15">
    <source>
        <dbReference type="ARBA" id="ARBA00047853"/>
    </source>
</evidence>
<evidence type="ECO:0000256" key="6">
    <source>
        <dbReference type="ARBA" id="ARBA00022723"/>
    </source>
</evidence>
<evidence type="ECO:0000256" key="8">
    <source>
        <dbReference type="ARBA" id="ARBA00023002"/>
    </source>
</evidence>
<dbReference type="InterPro" id="IPR050584">
    <property type="entry name" value="Cholesterol_7-desaturase"/>
</dbReference>
<dbReference type="InterPro" id="IPR045605">
    <property type="entry name" value="KshA-like_C"/>
</dbReference>
<keyword evidence="11" id="KW-0472">Membrane</keyword>
<evidence type="ECO:0000256" key="11">
    <source>
        <dbReference type="ARBA" id="ARBA00023136"/>
    </source>
</evidence>
<dbReference type="AlphaFoldDB" id="A0A5C8ZTB2"/>
<dbReference type="GO" id="GO:0016020">
    <property type="term" value="C:membrane"/>
    <property type="evidence" value="ECO:0007669"/>
    <property type="project" value="UniProtKB-SubCell"/>
</dbReference>
<comment type="pathway">
    <text evidence="12">Steroid hormone biosynthesis; dafachronic acid biosynthesis.</text>
</comment>
<dbReference type="PROSITE" id="PS51296">
    <property type="entry name" value="RIESKE"/>
    <property type="match status" value="1"/>
</dbReference>
<dbReference type="InterPro" id="IPR017941">
    <property type="entry name" value="Rieske_2Fe-2S"/>
</dbReference>
<dbReference type="Pfam" id="PF19298">
    <property type="entry name" value="KshA_C"/>
    <property type="match status" value="1"/>
</dbReference>
<evidence type="ECO:0000256" key="9">
    <source>
        <dbReference type="ARBA" id="ARBA00023004"/>
    </source>
</evidence>
<accession>A0A5C8ZTB2</accession>
<dbReference type="PANTHER" id="PTHR21266">
    <property type="entry name" value="IRON-SULFUR DOMAIN CONTAINING PROTEIN"/>
    <property type="match status" value="1"/>
</dbReference>
<comment type="pathway">
    <text evidence="3">Hormone biosynthesis.</text>
</comment>
<keyword evidence="10" id="KW-0411">Iron-sulfur</keyword>
<evidence type="ECO:0000259" key="17">
    <source>
        <dbReference type="PROSITE" id="PS51296"/>
    </source>
</evidence>
<dbReference type="Gene3D" id="3.90.380.10">
    <property type="entry name" value="Naphthalene 1,2-dioxygenase Alpha Subunit, Chain A, domain 1"/>
    <property type="match status" value="1"/>
</dbReference>
<evidence type="ECO:0000256" key="1">
    <source>
        <dbReference type="ARBA" id="ARBA00001962"/>
    </source>
</evidence>
<evidence type="ECO:0000256" key="7">
    <source>
        <dbReference type="ARBA" id="ARBA00022989"/>
    </source>
</evidence>
<dbReference type="GO" id="GO:0046872">
    <property type="term" value="F:metal ion binding"/>
    <property type="evidence" value="ECO:0007669"/>
    <property type="project" value="UniProtKB-KW"/>
</dbReference>
<dbReference type="GO" id="GO:0051537">
    <property type="term" value="F:2 iron, 2 sulfur cluster binding"/>
    <property type="evidence" value="ECO:0007669"/>
    <property type="project" value="UniProtKB-KW"/>
</dbReference>
<keyword evidence="5" id="KW-0001">2Fe-2S</keyword>
<dbReference type="Pfam" id="PF00355">
    <property type="entry name" value="Rieske"/>
    <property type="match status" value="1"/>
</dbReference>
<dbReference type="OrthoDB" id="9769355at2"/>
<dbReference type="EC" id="1.14.19.21" evidence="14"/>
<dbReference type="InterPro" id="IPR036922">
    <property type="entry name" value="Rieske_2Fe-2S_sf"/>
</dbReference>
<comment type="similarity">
    <text evidence="13">Belongs to the cholesterol 7-desaturase family.</text>
</comment>
<dbReference type="EMBL" id="VRYZ01000004">
    <property type="protein sequence ID" value="TXS91743.1"/>
    <property type="molecule type" value="Genomic_DNA"/>
</dbReference>
<comment type="catalytic activity">
    <reaction evidence="15">
        <text>cholesterol + NADH + O2 + H(+) = 7-dehydrocholesterol + NAD(+) + 2 H2O</text>
        <dbReference type="Rhea" id="RHEA:51644"/>
        <dbReference type="ChEBI" id="CHEBI:15377"/>
        <dbReference type="ChEBI" id="CHEBI:15378"/>
        <dbReference type="ChEBI" id="CHEBI:15379"/>
        <dbReference type="ChEBI" id="CHEBI:16113"/>
        <dbReference type="ChEBI" id="CHEBI:17759"/>
        <dbReference type="ChEBI" id="CHEBI:57540"/>
        <dbReference type="ChEBI" id="CHEBI:57945"/>
        <dbReference type="EC" id="1.14.19.21"/>
    </reaction>
    <physiologicalReaction direction="left-to-right" evidence="15">
        <dbReference type="Rhea" id="RHEA:51645"/>
    </physiologicalReaction>
</comment>
<evidence type="ECO:0000256" key="2">
    <source>
        <dbReference type="ARBA" id="ARBA00004370"/>
    </source>
</evidence>
<dbReference type="Proteomes" id="UP000321933">
    <property type="component" value="Unassembled WGS sequence"/>
</dbReference>
<dbReference type="PANTHER" id="PTHR21266:SF32">
    <property type="entry name" value="CHOLESTEROL 7-DESATURASE NVD"/>
    <property type="match status" value="1"/>
</dbReference>
<dbReference type="CDD" id="cd03469">
    <property type="entry name" value="Rieske_RO_Alpha_N"/>
    <property type="match status" value="1"/>
</dbReference>
<evidence type="ECO:0000256" key="12">
    <source>
        <dbReference type="ARBA" id="ARBA00025712"/>
    </source>
</evidence>
<dbReference type="GO" id="GO:0008203">
    <property type="term" value="P:cholesterol metabolic process"/>
    <property type="evidence" value="ECO:0007669"/>
    <property type="project" value="InterPro"/>
</dbReference>
<dbReference type="Gene3D" id="2.102.10.10">
    <property type="entry name" value="Rieske [2Fe-2S] iron-sulphur domain"/>
    <property type="match status" value="1"/>
</dbReference>
<keyword evidence="4" id="KW-0812">Transmembrane</keyword>
<comment type="subcellular location">
    <subcellularLocation>
        <location evidence="2">Membrane</location>
    </subcellularLocation>
</comment>
<keyword evidence="8" id="KW-0560">Oxidoreductase</keyword>
<keyword evidence="19" id="KW-1185">Reference proteome</keyword>
<proteinExistence type="inferred from homology"/>
<evidence type="ECO:0000313" key="19">
    <source>
        <dbReference type="Proteomes" id="UP000321933"/>
    </source>
</evidence>
<comment type="cofactor">
    <cofactor evidence="1">
        <name>Fe cation</name>
        <dbReference type="ChEBI" id="CHEBI:24875"/>
    </cofactor>
</comment>
<evidence type="ECO:0000313" key="18">
    <source>
        <dbReference type="EMBL" id="TXS91743.1"/>
    </source>
</evidence>
<evidence type="ECO:0000256" key="14">
    <source>
        <dbReference type="ARBA" id="ARBA00026095"/>
    </source>
</evidence>
<dbReference type="SUPFAM" id="SSF55961">
    <property type="entry name" value="Bet v1-like"/>
    <property type="match status" value="1"/>
</dbReference>